<organism evidence="1 2">
    <name type="scientific">Alternaria gaisen</name>
    <dbReference type="NCBI Taxonomy" id="167740"/>
    <lineage>
        <taxon>Eukaryota</taxon>
        <taxon>Fungi</taxon>
        <taxon>Dikarya</taxon>
        <taxon>Ascomycota</taxon>
        <taxon>Pezizomycotina</taxon>
        <taxon>Dothideomycetes</taxon>
        <taxon>Pleosporomycetidae</taxon>
        <taxon>Pleosporales</taxon>
        <taxon>Pleosporineae</taxon>
        <taxon>Pleosporaceae</taxon>
        <taxon>Alternaria</taxon>
        <taxon>Alternaria sect. Alternaria</taxon>
    </lineage>
</organism>
<dbReference type="EMBL" id="PDWZ02000016">
    <property type="protein sequence ID" value="KAB2099683.1"/>
    <property type="molecule type" value="Genomic_DNA"/>
</dbReference>
<protein>
    <submittedName>
        <fullName evidence="1">Uncharacterized protein</fullName>
    </submittedName>
</protein>
<comment type="caution">
    <text evidence="1">The sequence shown here is derived from an EMBL/GenBank/DDBJ whole genome shotgun (WGS) entry which is preliminary data.</text>
</comment>
<evidence type="ECO:0000313" key="2">
    <source>
        <dbReference type="Proteomes" id="UP000293547"/>
    </source>
</evidence>
<proteinExistence type="predicted"/>
<keyword evidence="2" id="KW-1185">Reference proteome</keyword>
<sequence>MASLLPAMLFAASATAQVTTSFWMPIFNDPATHIGWVASVVNANETHTTIVADYDNGVDTSALHIGGGPLTMTIGPTVFDMDIQLPAGIDGDFDDDDDDENFLNYSCDWPTPDEADSNRTCTISYPASLVGPIVCFDGTRYASTTEETLTYTHTYPARGSDPAGTETAELTLARPYGSETLSRTNTPSVCSGLSSGGQASEGYSFVDPVAASDVRTYYLVLTAGTEKLDATQAATPTLSSAMSTGTGDAAETGSSGSAAQPEATEGSAPMATGAPMLMGLGAAIALFV</sequence>
<accession>A0ACB6F5W7</accession>
<evidence type="ECO:0000313" key="1">
    <source>
        <dbReference type="EMBL" id="KAB2099683.1"/>
    </source>
</evidence>
<dbReference type="Proteomes" id="UP000293547">
    <property type="component" value="Unassembled WGS sequence"/>
</dbReference>
<name>A0ACB6F5W7_9PLEO</name>
<reference evidence="1 2" key="1">
    <citation type="journal article" date="2019" name="bioRxiv">
        <title>Genomics, evolutionary history and diagnostics of the Alternaria alternata species group including apple and Asian pear pathotypes.</title>
        <authorList>
            <person name="Armitage A.D."/>
            <person name="Cockerton H.M."/>
            <person name="Sreenivasaprasad S."/>
            <person name="Woodhall J.W."/>
            <person name="Lane C.R."/>
            <person name="Harrison R.J."/>
            <person name="Clarkson J.P."/>
        </authorList>
    </citation>
    <scope>NUCLEOTIDE SEQUENCE [LARGE SCALE GENOMIC DNA]</scope>
    <source>
        <strain evidence="1 2">FERA 650</strain>
    </source>
</reference>
<gene>
    <name evidence="1" type="ORF">AG0111_0g12169</name>
</gene>